<sequence length="140" mass="15151">MEPAVKAHRRSAWRRALVVAAIVVATLGLVWSQLPKGSYPTDLARIGQGQAVLVLAMDGNYQAGAAVMHLMHGLRREYADAVHFVAAPLARPEGQAFARRHQAADGTVLLFDGSGQRVAVLHAPQTEDELRQALRQAFGH</sequence>
<dbReference type="EMBL" id="SACT01000001">
    <property type="protein sequence ID" value="RVT54105.1"/>
    <property type="molecule type" value="Genomic_DNA"/>
</dbReference>
<dbReference type="Proteomes" id="UP000288178">
    <property type="component" value="Unassembled WGS sequence"/>
</dbReference>
<organism evidence="1 2">
    <name type="scientific">Rubrivivax albus</name>
    <dbReference type="NCBI Taxonomy" id="2499835"/>
    <lineage>
        <taxon>Bacteria</taxon>
        <taxon>Pseudomonadati</taxon>
        <taxon>Pseudomonadota</taxon>
        <taxon>Betaproteobacteria</taxon>
        <taxon>Burkholderiales</taxon>
        <taxon>Sphaerotilaceae</taxon>
        <taxon>Rubrivivax</taxon>
    </lineage>
</organism>
<dbReference type="AlphaFoldDB" id="A0A3S2VZN9"/>
<name>A0A3S2VZN9_9BURK</name>
<evidence type="ECO:0000313" key="2">
    <source>
        <dbReference type="Proteomes" id="UP000288178"/>
    </source>
</evidence>
<reference evidence="1 2" key="1">
    <citation type="submission" date="2019-01" db="EMBL/GenBank/DDBJ databases">
        <authorList>
            <person name="Chen W.-M."/>
        </authorList>
    </citation>
    <scope>NUCLEOTIDE SEQUENCE [LARGE SCALE GENOMIC DNA]</scope>
    <source>
        <strain evidence="1 2">ICH-3</strain>
    </source>
</reference>
<evidence type="ECO:0000313" key="1">
    <source>
        <dbReference type="EMBL" id="RVT54105.1"/>
    </source>
</evidence>
<comment type="caution">
    <text evidence="1">The sequence shown here is derived from an EMBL/GenBank/DDBJ whole genome shotgun (WGS) entry which is preliminary data.</text>
</comment>
<protein>
    <submittedName>
        <fullName evidence="1">Uncharacterized protein</fullName>
    </submittedName>
</protein>
<proteinExistence type="predicted"/>
<gene>
    <name evidence="1" type="ORF">ENE75_04370</name>
</gene>
<accession>A0A3S2VZN9</accession>
<keyword evidence="2" id="KW-1185">Reference proteome</keyword>
<dbReference type="OrthoDB" id="8546435at2"/>